<dbReference type="RefSeq" id="WP_066081072.1">
    <property type="nucleotide sequence ID" value="NZ_CP181246.1"/>
</dbReference>
<feature type="coiled-coil region" evidence="1">
    <location>
        <begin position="3"/>
        <end position="30"/>
    </location>
</feature>
<accession>A0A378UED3</accession>
<dbReference type="Proteomes" id="UP000254651">
    <property type="component" value="Unassembled WGS sequence"/>
</dbReference>
<organism evidence="2 3">
    <name type="scientific">Bergeriella denitrificans</name>
    <name type="common">Neisseria denitrificans</name>
    <dbReference type="NCBI Taxonomy" id="494"/>
    <lineage>
        <taxon>Bacteria</taxon>
        <taxon>Pseudomonadati</taxon>
        <taxon>Pseudomonadota</taxon>
        <taxon>Betaproteobacteria</taxon>
        <taxon>Neisseriales</taxon>
        <taxon>Neisseriaceae</taxon>
        <taxon>Bergeriella</taxon>
    </lineage>
</organism>
<protein>
    <submittedName>
        <fullName evidence="2">Uncharacterized protein</fullName>
    </submittedName>
</protein>
<keyword evidence="1" id="KW-0175">Coiled coil</keyword>
<reference evidence="2 3" key="1">
    <citation type="submission" date="2018-06" db="EMBL/GenBank/DDBJ databases">
        <authorList>
            <consortium name="Pathogen Informatics"/>
            <person name="Doyle S."/>
        </authorList>
    </citation>
    <scope>NUCLEOTIDE SEQUENCE [LARGE SCALE GENOMIC DNA]</scope>
    <source>
        <strain evidence="2 3">NCTC10295</strain>
    </source>
</reference>
<name>A0A378UED3_BERDE</name>
<proteinExistence type="predicted"/>
<keyword evidence="3" id="KW-1185">Reference proteome</keyword>
<dbReference type="EMBL" id="UGQS01000001">
    <property type="protein sequence ID" value="STZ75754.1"/>
    <property type="molecule type" value="Genomic_DNA"/>
</dbReference>
<sequence length="83" mass="9371">MTERHQERELLELEIKLARLKVSAAHARARQKNCSRSHLLPELLGIGGSLYAARARSGKSASTPGLLLTLLWRLLRREISSRK</sequence>
<evidence type="ECO:0000256" key="1">
    <source>
        <dbReference type="SAM" id="Coils"/>
    </source>
</evidence>
<gene>
    <name evidence="2" type="ORF">NCTC10295_00507</name>
</gene>
<evidence type="ECO:0000313" key="2">
    <source>
        <dbReference type="EMBL" id="STZ75754.1"/>
    </source>
</evidence>
<dbReference type="AlphaFoldDB" id="A0A378UED3"/>
<evidence type="ECO:0000313" key="3">
    <source>
        <dbReference type="Proteomes" id="UP000254651"/>
    </source>
</evidence>